<organism evidence="2 3">
    <name type="scientific">Lasiodiplodia theobromae</name>
    <dbReference type="NCBI Taxonomy" id="45133"/>
    <lineage>
        <taxon>Eukaryota</taxon>
        <taxon>Fungi</taxon>
        <taxon>Dikarya</taxon>
        <taxon>Ascomycota</taxon>
        <taxon>Pezizomycotina</taxon>
        <taxon>Dothideomycetes</taxon>
        <taxon>Dothideomycetes incertae sedis</taxon>
        <taxon>Botryosphaeriales</taxon>
        <taxon>Botryosphaeriaceae</taxon>
        <taxon>Lasiodiplodia</taxon>
    </lineage>
</organism>
<evidence type="ECO:0000313" key="2">
    <source>
        <dbReference type="EMBL" id="KAB2570966.1"/>
    </source>
</evidence>
<sequence length="199" mass="22306">MSEKLAEAASVARRTGTFIDPRYQQEQEQVAMAPAFAVVTIEPRARMGDTYTQDFVINYPDGEVLIDREYQSTEDIDNPKRTPIAQPRREKVLGIASDGPQFEVDCLYIPSPYISTFHAVMKWSGNGIVITPFSHSNPDKAVPPIFVNEKVVSKGKLRALRPGDVIAFQEPKKTKAFCKWEVKRIAYGGLQPLTRSGNF</sequence>
<name>A0A5N5D035_9PEZI</name>
<protein>
    <recommendedName>
        <fullName evidence="1">FHA domain-containing protein</fullName>
    </recommendedName>
</protein>
<proteinExistence type="predicted"/>
<reference evidence="2 3" key="1">
    <citation type="journal article" date="2019" name="Sci. Rep.">
        <title>A multi-omics analysis of the grapevine pathogen Lasiodiplodia theobromae reveals that temperature affects the expression of virulence- and pathogenicity-related genes.</title>
        <authorList>
            <person name="Felix C."/>
            <person name="Meneses R."/>
            <person name="Goncalves M.F.M."/>
            <person name="Tilleman L."/>
            <person name="Duarte A.S."/>
            <person name="Jorrin-Novo J.V."/>
            <person name="Van de Peer Y."/>
            <person name="Deforce D."/>
            <person name="Van Nieuwerburgh F."/>
            <person name="Esteves A.C."/>
            <person name="Alves A."/>
        </authorList>
    </citation>
    <scope>NUCLEOTIDE SEQUENCE [LARGE SCALE GENOMIC DNA]</scope>
    <source>
        <strain evidence="2 3">LA-SOL3</strain>
    </source>
</reference>
<evidence type="ECO:0000313" key="3">
    <source>
        <dbReference type="Proteomes" id="UP000325902"/>
    </source>
</evidence>
<dbReference type="SUPFAM" id="SSF49879">
    <property type="entry name" value="SMAD/FHA domain"/>
    <property type="match status" value="1"/>
</dbReference>
<comment type="caution">
    <text evidence="2">The sequence shown here is derived from an EMBL/GenBank/DDBJ whole genome shotgun (WGS) entry which is preliminary data.</text>
</comment>
<dbReference type="EMBL" id="VCHE01000115">
    <property type="protein sequence ID" value="KAB2570966.1"/>
    <property type="molecule type" value="Genomic_DNA"/>
</dbReference>
<accession>A0A5N5D035</accession>
<dbReference type="InterPro" id="IPR000253">
    <property type="entry name" value="FHA_dom"/>
</dbReference>
<dbReference type="Gene3D" id="2.60.200.20">
    <property type="match status" value="1"/>
</dbReference>
<dbReference type="InterPro" id="IPR008984">
    <property type="entry name" value="SMAD_FHA_dom_sf"/>
</dbReference>
<dbReference type="Pfam" id="PF00498">
    <property type="entry name" value="FHA"/>
    <property type="match status" value="1"/>
</dbReference>
<keyword evidence="3" id="KW-1185">Reference proteome</keyword>
<gene>
    <name evidence="2" type="ORF">DBV05_g10349</name>
</gene>
<feature type="domain" description="FHA" evidence="1">
    <location>
        <begin position="107"/>
        <end position="168"/>
    </location>
</feature>
<dbReference type="CDD" id="cd00060">
    <property type="entry name" value="FHA"/>
    <property type="match status" value="1"/>
</dbReference>
<evidence type="ECO:0000259" key="1">
    <source>
        <dbReference type="Pfam" id="PF00498"/>
    </source>
</evidence>
<dbReference type="AlphaFoldDB" id="A0A5N5D035"/>
<dbReference type="Proteomes" id="UP000325902">
    <property type="component" value="Unassembled WGS sequence"/>
</dbReference>